<accession>A0A0F9ANJ9</accession>
<protein>
    <recommendedName>
        <fullName evidence="1">Ribosome maturation factor RimP N-terminal domain-containing protein</fullName>
    </recommendedName>
</protein>
<proteinExistence type="predicted"/>
<reference evidence="2" key="1">
    <citation type="journal article" date="2015" name="Nature">
        <title>Complex archaea that bridge the gap between prokaryotes and eukaryotes.</title>
        <authorList>
            <person name="Spang A."/>
            <person name="Saw J.H."/>
            <person name="Jorgensen S.L."/>
            <person name="Zaremba-Niedzwiedzka K."/>
            <person name="Martijn J."/>
            <person name="Lind A.E."/>
            <person name="van Eijk R."/>
            <person name="Schleper C."/>
            <person name="Guy L."/>
            <person name="Ettema T.J."/>
        </authorList>
    </citation>
    <scope>NUCLEOTIDE SEQUENCE</scope>
</reference>
<feature type="non-terminal residue" evidence="2">
    <location>
        <position position="89"/>
    </location>
</feature>
<dbReference type="SUPFAM" id="SSF75420">
    <property type="entry name" value="YhbC-like, N-terminal domain"/>
    <property type="match status" value="1"/>
</dbReference>
<dbReference type="InterPro" id="IPR035956">
    <property type="entry name" value="RimP_N_sf"/>
</dbReference>
<comment type="caution">
    <text evidence="2">The sequence shown here is derived from an EMBL/GenBank/DDBJ whole genome shotgun (WGS) entry which is preliminary data.</text>
</comment>
<evidence type="ECO:0000259" key="1">
    <source>
        <dbReference type="Pfam" id="PF02576"/>
    </source>
</evidence>
<dbReference type="EMBL" id="LAZR01041760">
    <property type="protein sequence ID" value="KKL11179.1"/>
    <property type="molecule type" value="Genomic_DNA"/>
</dbReference>
<gene>
    <name evidence="2" type="ORF">LCGC14_2548430</name>
</gene>
<dbReference type="Pfam" id="PF02576">
    <property type="entry name" value="RimP_N"/>
    <property type="match status" value="1"/>
</dbReference>
<dbReference type="Gene3D" id="3.30.300.70">
    <property type="entry name" value="RimP-like superfamily, N-terminal"/>
    <property type="match status" value="1"/>
</dbReference>
<dbReference type="InterPro" id="IPR028989">
    <property type="entry name" value="RimP_N"/>
</dbReference>
<feature type="domain" description="Ribosome maturation factor RimP N-terminal" evidence="1">
    <location>
        <begin position="29"/>
        <end position="83"/>
    </location>
</feature>
<organism evidence="2">
    <name type="scientific">marine sediment metagenome</name>
    <dbReference type="NCBI Taxonomy" id="412755"/>
    <lineage>
        <taxon>unclassified sequences</taxon>
        <taxon>metagenomes</taxon>
        <taxon>ecological metagenomes</taxon>
    </lineage>
</organism>
<evidence type="ECO:0000313" key="2">
    <source>
        <dbReference type="EMBL" id="KKL11179.1"/>
    </source>
</evidence>
<dbReference type="AlphaFoldDB" id="A0A0F9ANJ9"/>
<name>A0A0F9ANJ9_9ZZZZ</name>
<sequence>MGQQQQTSGVGSAGIEAEVEGRLASLGPGVEVLMVETAPTRGSRALRVLLDRPGGVDHDLCARASHELQGLSRELAIEVSSPGPDRPLT</sequence>